<dbReference type="RefSeq" id="WP_049256329.1">
    <property type="nucleotide sequence ID" value="NZ_CP118637.1"/>
</dbReference>
<accession>A0A385JNQ2</accession>
<proteinExistence type="predicted"/>
<dbReference type="EMBL" id="KY710725">
    <property type="protein sequence ID" value="AXY99926.1"/>
    <property type="molecule type" value="Genomic_DNA"/>
</dbReference>
<evidence type="ECO:0000313" key="1">
    <source>
        <dbReference type="EMBL" id="AXY99926.1"/>
    </source>
</evidence>
<sequence length="359" mass="41051">MILNIYQLILITGISTVCYFYGLILQPIYLLGPIYIGLSILYSIKNIVTYEKRIIISIFFISLLTIGIIFTQILVKANNGVLWNFSLCLIIYISTILISPLVDKKKCSKIIIKIIWFLVIYALFDGIWRFLHPNPDQIFTGNPYFYRFKDNSLMFEDSNFVGATLVVAYGALRYLHFQFKQKCMILYILLYLATFITFSRASIISLVALEFFCLFWRLNKFNKIIVIVIAIVILYLSLNILFEDGSFRSKFYIIDLFIKNFPTLPLQNKLLGIGLGNSFEKIGIGAHTVIIVYCFELGIIGTLFQLLIILLMVFASRGTVLFLLVPYYINSFSLTAIAIPILFLFSGLVTVISSKVKNG</sequence>
<organism evidence="1">
    <name type="scientific">Proteus mirabilis</name>
    <dbReference type="NCBI Taxonomy" id="584"/>
    <lineage>
        <taxon>Bacteria</taxon>
        <taxon>Pseudomonadati</taxon>
        <taxon>Pseudomonadota</taxon>
        <taxon>Gammaproteobacteria</taxon>
        <taxon>Enterobacterales</taxon>
        <taxon>Morganellaceae</taxon>
        <taxon>Proteus</taxon>
    </lineage>
</organism>
<protein>
    <submittedName>
        <fullName evidence="1">Wzy</fullName>
    </submittedName>
</protein>
<reference evidence="1" key="1">
    <citation type="journal article" date="2017" name="PLoS ONE">
        <title>Genetic diversity of the O antigens of Proteus species and the development of a suspension array for molecular serotyping.</title>
        <authorList>
            <person name="Yu X."/>
            <person name="Torzewska A."/>
            <person name="Zhang X."/>
            <person name="Yin Z."/>
            <person name="Drzewiecka D."/>
            <person name="Cao H."/>
            <person name="Liu B."/>
            <person name="Knirel Y.A."/>
            <person name="Rozalski A."/>
            <person name="Wang L."/>
        </authorList>
    </citation>
    <scope>NUCLEOTIDE SEQUENCE</scope>
    <source>
        <strain evidence="1">TG 83</strain>
    </source>
</reference>
<dbReference type="AlphaFoldDB" id="A0A385JNQ2"/>
<name>A0A385JNQ2_PROMI</name>